<evidence type="ECO:0000256" key="13">
    <source>
        <dbReference type="ARBA" id="ARBA00022857"/>
    </source>
</evidence>
<evidence type="ECO:0000256" key="14">
    <source>
        <dbReference type="ARBA" id="ARBA00022946"/>
    </source>
</evidence>
<dbReference type="Pfam" id="PF01118">
    <property type="entry name" value="Semialdhyde_dh"/>
    <property type="match status" value="1"/>
</dbReference>
<dbReference type="EC" id="2.7.2.8" evidence="6"/>
<dbReference type="InterPro" id="IPR041734">
    <property type="entry name" value="NAGK-fArgBP"/>
</dbReference>
<dbReference type="PROSITE" id="PS01224">
    <property type="entry name" value="ARGC"/>
    <property type="match status" value="1"/>
</dbReference>
<keyword evidence="12 19" id="KW-0067">ATP-binding</keyword>
<dbReference type="Gene3D" id="3.40.630.30">
    <property type="match status" value="1"/>
</dbReference>
<keyword evidence="13 19" id="KW-0521">NADP</keyword>
<keyword evidence="9 19" id="KW-0808">Transferase</keyword>
<dbReference type="InterPro" id="IPR036291">
    <property type="entry name" value="NAD(P)-bd_dom_sf"/>
</dbReference>
<dbReference type="InterPro" id="IPR011241">
    <property type="entry name" value="NAGK/NAGSA"/>
</dbReference>
<dbReference type="PANTHER" id="PTHR23342">
    <property type="entry name" value="N-ACETYLGLUTAMATE SYNTHASE"/>
    <property type="match status" value="1"/>
</dbReference>
<keyword evidence="10 19" id="KW-0547">Nucleotide-binding</keyword>
<dbReference type="InterPro" id="IPR006855">
    <property type="entry name" value="Vertebrate-like_GNAT_dom"/>
</dbReference>
<dbReference type="FunFam" id="3.40.1160.10:FF:000046">
    <property type="entry name" value="N-acetylglutamate kinase / N-acetylglutamate synthase"/>
    <property type="match status" value="1"/>
</dbReference>
<keyword evidence="8 19" id="KW-0028">Amino-acid biosynthesis</keyword>
<evidence type="ECO:0000256" key="19">
    <source>
        <dbReference type="PIRNR" id="PIRNR036440"/>
    </source>
</evidence>
<evidence type="ECO:0000256" key="3">
    <source>
        <dbReference type="ARBA" id="ARBA00004862"/>
    </source>
</evidence>
<evidence type="ECO:0000256" key="21">
    <source>
        <dbReference type="SAM" id="MobiDB-lite"/>
    </source>
</evidence>
<evidence type="ECO:0000259" key="22">
    <source>
        <dbReference type="PROSITE" id="PS51731"/>
    </source>
</evidence>
<dbReference type="HAMAP" id="MF_00150">
    <property type="entry name" value="ArgC_type1"/>
    <property type="match status" value="1"/>
</dbReference>
<dbReference type="InterPro" id="IPR001048">
    <property type="entry name" value="Asp/Glu/Uridylate_kinase"/>
</dbReference>
<feature type="region of interest" description="Disordered" evidence="21">
    <location>
        <begin position="548"/>
        <end position="584"/>
    </location>
</feature>
<feature type="domain" description="N-acetyltransferase" evidence="22">
    <location>
        <begin position="348"/>
        <end position="504"/>
    </location>
</feature>
<dbReference type="GO" id="GO:0005759">
    <property type="term" value="C:mitochondrial matrix"/>
    <property type="evidence" value="ECO:0007669"/>
    <property type="project" value="TreeGrafter"/>
</dbReference>
<comment type="pathway">
    <text evidence="3 19">Amino-acid biosynthesis; L-arginine biosynthesis; N(2)-acetyl-L-ornithine from L-glutamate: step 3/4.</text>
</comment>
<dbReference type="AlphaFoldDB" id="A0AA43QGV0"/>
<evidence type="ECO:0000256" key="1">
    <source>
        <dbReference type="ARBA" id="ARBA00004173"/>
    </source>
</evidence>
<dbReference type="Gene3D" id="3.30.360.10">
    <property type="entry name" value="Dihydrodipicolinate Reductase, domain 2"/>
    <property type="match status" value="1"/>
</dbReference>
<dbReference type="CDD" id="cd04263">
    <property type="entry name" value="DUF619-NAGK-FABP"/>
    <property type="match status" value="1"/>
</dbReference>
<evidence type="ECO:0000256" key="5">
    <source>
        <dbReference type="ARBA" id="ARBA00007239"/>
    </source>
</evidence>
<dbReference type="NCBIfam" id="TIGR00761">
    <property type="entry name" value="argB"/>
    <property type="match status" value="1"/>
</dbReference>
<name>A0AA43QGV0_9LECA</name>
<keyword evidence="11 19" id="KW-0418">Kinase</keyword>
<gene>
    <name evidence="23" type="primary">ARG6</name>
    <name evidence="23" type="ORF">OHK93_000544</name>
</gene>
<keyword evidence="24" id="KW-1185">Reference proteome</keyword>
<dbReference type="Pfam" id="PF04768">
    <property type="entry name" value="NAT"/>
    <property type="match status" value="1"/>
</dbReference>
<proteinExistence type="inferred from homology"/>
<dbReference type="SUPFAM" id="SSF55347">
    <property type="entry name" value="Glyceraldehyde-3-phosphate dehydrogenase-like, C-terminal domain"/>
    <property type="match status" value="1"/>
</dbReference>
<evidence type="ECO:0000256" key="10">
    <source>
        <dbReference type="ARBA" id="ARBA00022741"/>
    </source>
</evidence>
<dbReference type="Proteomes" id="UP001161017">
    <property type="component" value="Unassembled WGS sequence"/>
</dbReference>
<dbReference type="EMBL" id="JAPUFD010000001">
    <property type="protein sequence ID" value="MDI1485407.1"/>
    <property type="molecule type" value="Genomic_DNA"/>
</dbReference>
<evidence type="ECO:0000313" key="24">
    <source>
        <dbReference type="Proteomes" id="UP001161017"/>
    </source>
</evidence>
<dbReference type="GO" id="GO:0005524">
    <property type="term" value="F:ATP binding"/>
    <property type="evidence" value="ECO:0007669"/>
    <property type="project" value="UniProtKB-UniRule"/>
</dbReference>
<dbReference type="CDD" id="cd24149">
    <property type="entry name" value="AGPR_N_ARG5_6_like"/>
    <property type="match status" value="1"/>
</dbReference>
<dbReference type="InterPro" id="IPR023013">
    <property type="entry name" value="AGPR_AS"/>
</dbReference>
<dbReference type="PANTHER" id="PTHR23342:SF0">
    <property type="entry name" value="N-ACETYLGLUTAMATE SYNTHASE, MITOCHONDRIAL"/>
    <property type="match status" value="1"/>
</dbReference>
<evidence type="ECO:0000256" key="15">
    <source>
        <dbReference type="ARBA" id="ARBA00023002"/>
    </source>
</evidence>
<comment type="pathway">
    <text evidence="2 19">Amino-acid biosynthesis; L-arginine biosynthesis; N(2)-acetyl-L-ornithine from L-glutamate: step 2/4.</text>
</comment>
<dbReference type="Gene3D" id="3.40.50.720">
    <property type="entry name" value="NAD(P)-binding Rossmann-like Domain"/>
    <property type="match status" value="1"/>
</dbReference>
<keyword evidence="15 19" id="KW-0560">Oxidoreductase</keyword>
<dbReference type="SUPFAM" id="SSF51735">
    <property type="entry name" value="NAD(P)-binding Rossmann-fold domains"/>
    <property type="match status" value="1"/>
</dbReference>
<evidence type="ECO:0000256" key="2">
    <source>
        <dbReference type="ARBA" id="ARBA00004828"/>
    </source>
</evidence>
<dbReference type="GO" id="GO:0051287">
    <property type="term" value="F:NAD binding"/>
    <property type="evidence" value="ECO:0007669"/>
    <property type="project" value="UniProtKB-UniRule"/>
</dbReference>
<dbReference type="GO" id="GO:0006526">
    <property type="term" value="P:L-arginine biosynthetic process"/>
    <property type="evidence" value="ECO:0007669"/>
    <property type="project" value="UniProtKB-UniRule"/>
</dbReference>
<evidence type="ECO:0000256" key="12">
    <source>
        <dbReference type="ARBA" id="ARBA00022840"/>
    </source>
</evidence>
<dbReference type="SUPFAM" id="SSF53633">
    <property type="entry name" value="Carbamate kinase-like"/>
    <property type="match status" value="1"/>
</dbReference>
<dbReference type="InterPro" id="IPR000534">
    <property type="entry name" value="Semialdehyde_DH_NAD-bd"/>
</dbReference>
<evidence type="ECO:0000256" key="16">
    <source>
        <dbReference type="ARBA" id="ARBA00023128"/>
    </source>
</evidence>
<evidence type="ECO:0000256" key="11">
    <source>
        <dbReference type="ARBA" id="ARBA00022777"/>
    </source>
</evidence>
<keyword evidence="7 19" id="KW-0055">Arginine biosynthesis</keyword>
<comment type="similarity">
    <text evidence="5 19">In the C-terminal section; belongs to the NAGSA dehydrogenase family.</text>
</comment>
<evidence type="ECO:0000256" key="20">
    <source>
        <dbReference type="PROSITE-ProRule" id="PRU10010"/>
    </source>
</evidence>
<sequence>MQPLRSSAGRAARAGQLATRSRIWQRNPMRSWHPAAYASSKDARRSYASHTDTSLNTRSTVIQLLSQIGSKREAQQYLNYFTSVSQQQFAVIKVGGAIISDHLGALASALAFLNDVGLYPVVIHGAGPQLNEMLRERGIEERWHEGIRITDNETLQLARSLFLEQNLKLVNALEDMHGVRTRPITSGVFTADFLDKERYDLVGKITQVDKRPIESAIRAKCLPVLPSMAETLDGQILNVNADAAAAEMAKALQPLKIVYLSESGGIFNPDKKEIISAINLDEEYASLMDGSKPWVKHGTKSKIREFNDLLNQLPRSSSIAVIHPADLQKELFTDSGAGTLVRRGHKVNKSSKVSDFEDVELFKQTLVRDREALDARQTVERYVDFLGEREFTAFHDDGMEGLAIVLPAPSDSKGPQLAQLSTLTLSRAAWLTNLSDNLFDNIKSAFPKLMWTVKQDDENLTWFFDKADGSLTREREVLFWCGLESGDDVRDLMLEFNKHGRDIFGDINLESKLAKAARRAGEILGGGGAQQRRAYSTIATQPSVTGALRRSWGSQGGRTPSCRSYATTATTNPNPPFGTRNATNSVPAQVHQGARGYTGQALINLLSSHPHTDLRHVSSRELAGQKLKGYTKRDITYDNLSHDDVRRMAERGDIDVWVMALPNGVAKPWVNAIDETKSDSLIIDLSADYRFDPSWTYGLPELIDRSQITSAKRISNPGCYATAAQVGIAPLVPFISATPTVFGVSGYSGAGTKPSPKNDVQNLANNIIPYSLTDHIHEREISTQLGRDVAFIPHVASWFQGIHHSISIPLTNPMTSRDIRNLYQDRYSGEPLVKIIGDVPSVKAISGTHGVEIGGFQVSSQGDRVVVCATIDNLLKGAATQCLQNINLAMGYAEFEGIPLKERGSGGDMSF</sequence>
<dbReference type="SMART" id="SM00859">
    <property type="entry name" value="Semialdhyde_dh"/>
    <property type="match status" value="1"/>
</dbReference>
<evidence type="ECO:0000256" key="17">
    <source>
        <dbReference type="ARBA" id="ARBA00023268"/>
    </source>
</evidence>
<dbReference type="NCBIfam" id="TIGR01850">
    <property type="entry name" value="argC"/>
    <property type="match status" value="1"/>
</dbReference>
<dbReference type="PIRSF" id="PIRSF036440">
    <property type="entry name" value="ARG5-6"/>
    <property type="match status" value="1"/>
</dbReference>
<protein>
    <recommendedName>
        <fullName evidence="6">acetylglutamate kinase</fullName>
        <ecNumber evidence="6">2.7.2.8</ecNumber>
    </recommendedName>
</protein>
<evidence type="ECO:0000256" key="9">
    <source>
        <dbReference type="ARBA" id="ARBA00022679"/>
    </source>
</evidence>
<evidence type="ECO:0000256" key="7">
    <source>
        <dbReference type="ARBA" id="ARBA00022571"/>
    </source>
</evidence>
<dbReference type="GO" id="GO:0070401">
    <property type="term" value="F:NADP+ binding"/>
    <property type="evidence" value="ECO:0007669"/>
    <property type="project" value="InterPro"/>
</dbReference>
<evidence type="ECO:0000313" key="23">
    <source>
        <dbReference type="EMBL" id="MDI1485407.1"/>
    </source>
</evidence>
<dbReference type="InterPro" id="IPR058924">
    <property type="entry name" value="AGPR_dimerisation_dom"/>
</dbReference>
<keyword evidence="16 19" id="KW-0496">Mitochondrion</keyword>
<dbReference type="Gene3D" id="3.40.1160.10">
    <property type="entry name" value="Acetylglutamate kinase-like"/>
    <property type="match status" value="1"/>
</dbReference>
<evidence type="ECO:0000256" key="8">
    <source>
        <dbReference type="ARBA" id="ARBA00022605"/>
    </source>
</evidence>
<comment type="catalytic activity">
    <reaction evidence="18">
        <text>N-acetyl-L-glutamate + ATP = N-acetyl-L-glutamyl 5-phosphate + ADP</text>
        <dbReference type="Rhea" id="RHEA:14629"/>
        <dbReference type="ChEBI" id="CHEBI:30616"/>
        <dbReference type="ChEBI" id="CHEBI:44337"/>
        <dbReference type="ChEBI" id="CHEBI:57936"/>
        <dbReference type="ChEBI" id="CHEBI:456216"/>
        <dbReference type="EC" id="2.7.2.8"/>
    </reaction>
</comment>
<keyword evidence="17 19" id="KW-0511">Multifunctional enzyme</keyword>
<reference evidence="23" key="1">
    <citation type="journal article" date="2023" name="Genome Biol. Evol.">
        <title>First Whole Genome Sequence and Flow Cytometry Genome Size Data for the Lichen-Forming Fungus Ramalina farinacea (Ascomycota).</title>
        <authorList>
            <person name="Llewellyn T."/>
            <person name="Mian S."/>
            <person name="Hill R."/>
            <person name="Leitch I.J."/>
            <person name="Gaya E."/>
        </authorList>
    </citation>
    <scope>NUCLEOTIDE SEQUENCE</scope>
    <source>
        <strain evidence="23">LIQ254RAFAR</strain>
    </source>
</reference>
<dbReference type="PROSITE" id="PS51731">
    <property type="entry name" value="GNAT_NAGS"/>
    <property type="match status" value="1"/>
</dbReference>
<dbReference type="CDD" id="cd04252">
    <property type="entry name" value="AAK_NAGK-fArgBP"/>
    <property type="match status" value="1"/>
</dbReference>
<dbReference type="InterPro" id="IPR000706">
    <property type="entry name" value="AGPR_type-1"/>
</dbReference>
<evidence type="ECO:0000256" key="4">
    <source>
        <dbReference type="ARBA" id="ARBA00006830"/>
    </source>
</evidence>
<comment type="caution">
    <text evidence="23">The sequence shown here is derived from an EMBL/GenBank/DDBJ whole genome shotgun (WGS) entry which is preliminary data.</text>
</comment>
<dbReference type="CDD" id="cd23936">
    <property type="entry name" value="AGPR_C_ARG5_6_like"/>
    <property type="match status" value="1"/>
</dbReference>
<evidence type="ECO:0000256" key="6">
    <source>
        <dbReference type="ARBA" id="ARBA00013065"/>
    </source>
</evidence>
<comment type="subcellular location">
    <subcellularLocation>
        <location evidence="1 19">Mitochondrion</location>
    </subcellularLocation>
</comment>
<dbReference type="Pfam" id="PF00696">
    <property type="entry name" value="AA_kinase"/>
    <property type="match status" value="1"/>
</dbReference>
<evidence type="ECO:0000256" key="18">
    <source>
        <dbReference type="ARBA" id="ARBA00048141"/>
    </source>
</evidence>
<dbReference type="Pfam" id="PF22698">
    <property type="entry name" value="Semialdhyde_dhC_1"/>
    <property type="match status" value="1"/>
</dbReference>
<dbReference type="InterPro" id="IPR036393">
    <property type="entry name" value="AceGlu_kinase-like_sf"/>
</dbReference>
<dbReference type="InterPro" id="IPR004662">
    <property type="entry name" value="AcgluKinase_fam"/>
</dbReference>
<dbReference type="FunFam" id="3.30.360.10:FF:000019">
    <property type="entry name" value="Bifunctional acetylglutamate kinase/N-acetyl-gamma-glutamyl-phosphate reductase"/>
    <property type="match status" value="1"/>
</dbReference>
<comment type="similarity">
    <text evidence="4 19">In the N-terminal section; belongs to the acetylglutamate kinase family.</text>
</comment>
<feature type="active site" evidence="20">
    <location>
        <position position="719"/>
    </location>
</feature>
<dbReference type="FunFam" id="3.40.630.30:FF:000029">
    <property type="entry name" value="Bifunctional acetylglutamate kinase/N-acetyl-gamma-glutamyl-phosphate reductase"/>
    <property type="match status" value="1"/>
</dbReference>
<organism evidence="23 24">
    <name type="scientific">Ramalina farinacea</name>
    <dbReference type="NCBI Taxonomy" id="258253"/>
    <lineage>
        <taxon>Eukaryota</taxon>
        <taxon>Fungi</taxon>
        <taxon>Dikarya</taxon>
        <taxon>Ascomycota</taxon>
        <taxon>Pezizomycotina</taxon>
        <taxon>Lecanoromycetes</taxon>
        <taxon>OSLEUM clade</taxon>
        <taxon>Lecanoromycetidae</taxon>
        <taxon>Lecanorales</taxon>
        <taxon>Lecanorineae</taxon>
        <taxon>Ramalinaceae</taxon>
        <taxon>Ramalina</taxon>
    </lineage>
</organism>
<keyword evidence="14" id="KW-0809">Transit peptide</keyword>
<dbReference type="GO" id="GO:0003991">
    <property type="term" value="F:acetylglutamate kinase activity"/>
    <property type="evidence" value="ECO:0007669"/>
    <property type="project" value="UniProtKB-EC"/>
</dbReference>
<accession>A0AA43QGV0</accession>
<dbReference type="GO" id="GO:0003942">
    <property type="term" value="F:N-acetyl-gamma-glutamyl-phosphate reductase activity"/>
    <property type="evidence" value="ECO:0007669"/>
    <property type="project" value="UniProtKB-UniRule"/>
</dbReference>